<dbReference type="PANTHER" id="PTHR42852:SF6">
    <property type="entry name" value="THIOL:DISULFIDE INTERCHANGE PROTEIN DSBE"/>
    <property type="match status" value="1"/>
</dbReference>
<dbReference type="CDD" id="cd02966">
    <property type="entry name" value="TlpA_like_family"/>
    <property type="match status" value="1"/>
</dbReference>
<dbReference type="AlphaFoldDB" id="A0A7K3VPX7"/>
<evidence type="ECO:0000256" key="3">
    <source>
        <dbReference type="ARBA" id="ARBA00023157"/>
    </source>
</evidence>
<dbReference type="RefSeq" id="WP_164049408.1">
    <property type="nucleotide sequence ID" value="NZ_JAAXCE010000021.1"/>
</dbReference>
<evidence type="ECO:0000256" key="2">
    <source>
        <dbReference type="ARBA" id="ARBA00022748"/>
    </source>
</evidence>
<organism evidence="6 7">
    <name type="scientific">Rhizobium leguminosarum</name>
    <dbReference type="NCBI Taxonomy" id="384"/>
    <lineage>
        <taxon>Bacteria</taxon>
        <taxon>Pseudomonadati</taxon>
        <taxon>Pseudomonadota</taxon>
        <taxon>Alphaproteobacteria</taxon>
        <taxon>Hyphomicrobiales</taxon>
        <taxon>Rhizobiaceae</taxon>
        <taxon>Rhizobium/Agrobacterium group</taxon>
        <taxon>Rhizobium</taxon>
    </lineage>
</organism>
<proteinExistence type="predicted"/>
<evidence type="ECO:0000313" key="6">
    <source>
        <dbReference type="EMBL" id="NEK19240.1"/>
    </source>
</evidence>
<dbReference type="SUPFAM" id="SSF52833">
    <property type="entry name" value="Thioredoxin-like"/>
    <property type="match status" value="1"/>
</dbReference>
<keyword evidence="3" id="KW-1015">Disulfide bond</keyword>
<keyword evidence="4" id="KW-0676">Redox-active center</keyword>
<comment type="caution">
    <text evidence="6">The sequence shown here is derived from an EMBL/GenBank/DDBJ whole genome shotgun (WGS) entry which is preliminary data.</text>
</comment>
<dbReference type="InterPro" id="IPR036249">
    <property type="entry name" value="Thioredoxin-like_sf"/>
</dbReference>
<dbReference type="PROSITE" id="PS51352">
    <property type="entry name" value="THIOREDOXIN_2"/>
    <property type="match status" value="1"/>
</dbReference>
<sequence>MPNLKVGDTAPSISDVHWVRGRPLETFQTGKVYILVFLTTVCGGCVEIMPDLVQLQEDYGDDDLEVIGVVFKGSATAAEARVYVNAWLNQTCANLNFRVGVDFTGQIFRLWIDPIYCEVPTLFILDRGGKVAAIDPTDFDDMVPKVLDGHLTQGHAA</sequence>
<protein>
    <submittedName>
        <fullName evidence="6">Redoxin domain-containing protein</fullName>
    </submittedName>
</protein>
<dbReference type="EMBL" id="WUFV01000027">
    <property type="protein sequence ID" value="NEK19240.1"/>
    <property type="molecule type" value="Genomic_DNA"/>
</dbReference>
<name>A0A7K3VPX7_RHILE</name>
<dbReference type="Proteomes" id="UP000471705">
    <property type="component" value="Unassembled WGS sequence"/>
</dbReference>
<feature type="domain" description="Thioredoxin" evidence="5">
    <location>
        <begin position="4"/>
        <end position="152"/>
    </location>
</feature>
<gene>
    <name evidence="6" type="ORF">GR257_31165</name>
</gene>
<dbReference type="Gene3D" id="3.40.30.10">
    <property type="entry name" value="Glutaredoxin"/>
    <property type="match status" value="1"/>
</dbReference>
<dbReference type="GO" id="GO:0016491">
    <property type="term" value="F:oxidoreductase activity"/>
    <property type="evidence" value="ECO:0007669"/>
    <property type="project" value="InterPro"/>
</dbReference>
<dbReference type="InterPro" id="IPR013766">
    <property type="entry name" value="Thioredoxin_domain"/>
</dbReference>
<dbReference type="GO" id="GO:0017004">
    <property type="term" value="P:cytochrome complex assembly"/>
    <property type="evidence" value="ECO:0007669"/>
    <property type="project" value="UniProtKB-KW"/>
</dbReference>
<comment type="subcellular location">
    <subcellularLocation>
        <location evidence="1">Cell envelope</location>
    </subcellularLocation>
</comment>
<dbReference type="InterPro" id="IPR000866">
    <property type="entry name" value="AhpC/TSA"/>
</dbReference>
<evidence type="ECO:0000256" key="4">
    <source>
        <dbReference type="ARBA" id="ARBA00023284"/>
    </source>
</evidence>
<dbReference type="GO" id="GO:0030313">
    <property type="term" value="C:cell envelope"/>
    <property type="evidence" value="ECO:0007669"/>
    <property type="project" value="UniProtKB-SubCell"/>
</dbReference>
<evidence type="ECO:0000313" key="7">
    <source>
        <dbReference type="Proteomes" id="UP000471705"/>
    </source>
</evidence>
<dbReference type="InterPro" id="IPR050553">
    <property type="entry name" value="Thioredoxin_ResA/DsbE_sf"/>
</dbReference>
<dbReference type="PANTHER" id="PTHR42852">
    <property type="entry name" value="THIOL:DISULFIDE INTERCHANGE PROTEIN DSBE"/>
    <property type="match status" value="1"/>
</dbReference>
<evidence type="ECO:0000256" key="1">
    <source>
        <dbReference type="ARBA" id="ARBA00004196"/>
    </source>
</evidence>
<dbReference type="Pfam" id="PF00578">
    <property type="entry name" value="AhpC-TSA"/>
    <property type="match status" value="1"/>
</dbReference>
<dbReference type="GO" id="GO:0016209">
    <property type="term" value="F:antioxidant activity"/>
    <property type="evidence" value="ECO:0007669"/>
    <property type="project" value="InterPro"/>
</dbReference>
<reference evidence="6 7" key="1">
    <citation type="submission" date="2019-12" db="EMBL/GenBank/DDBJ databases">
        <title>Rhizobium genotypes associated with high levels of biological nitrogen fixation by grain legumes in a temperate-maritime cropping system.</title>
        <authorList>
            <person name="Maluk M."/>
            <person name="Francesc Ferrando Molina F."/>
            <person name="Lopez Del Egido L."/>
            <person name="Lafos M."/>
            <person name="Langarica-Fuentes A."/>
            <person name="Gebre Yohannes G."/>
            <person name="Young M.W."/>
            <person name="Martin P."/>
            <person name="Gantlett R."/>
            <person name="Kenicer G."/>
            <person name="Hawes C."/>
            <person name="Begg G.S."/>
            <person name="Quilliam R.S."/>
            <person name="Squire G.R."/>
            <person name="Poole P.S."/>
            <person name="Young P.W."/>
            <person name="Iannetta P.M."/>
            <person name="James E.K."/>
        </authorList>
    </citation>
    <scope>NUCLEOTIDE SEQUENCE [LARGE SCALE GENOMIC DNA]</scope>
    <source>
        <strain evidence="6 7">JHI54</strain>
    </source>
</reference>
<keyword evidence="2" id="KW-0201">Cytochrome c-type biogenesis</keyword>
<evidence type="ECO:0000259" key="5">
    <source>
        <dbReference type="PROSITE" id="PS51352"/>
    </source>
</evidence>
<accession>A0A7K3VPX7</accession>